<dbReference type="InParanoid" id="Q2FKT5"/>
<dbReference type="GO" id="GO:0048038">
    <property type="term" value="F:quinone binding"/>
    <property type="evidence" value="ECO:0007669"/>
    <property type="project" value="InterPro"/>
</dbReference>
<dbReference type="RefSeq" id="WP_011448802.1">
    <property type="nucleotide sequence ID" value="NC_007796.1"/>
</dbReference>
<reference evidence="6" key="1">
    <citation type="journal article" date="2016" name="Stand. Genomic Sci.">
        <title>Complete genome sequence of Methanospirillum hungatei type strain JF1.</title>
        <authorList>
            <person name="Gunsalus R.P."/>
            <person name="Cook L.E."/>
            <person name="Crable B."/>
            <person name="Rohlin L."/>
            <person name="McDonald E."/>
            <person name="Mouttaki H."/>
            <person name="Sieber J.R."/>
            <person name="Poweleit N."/>
            <person name="Zhou H."/>
            <person name="Lapidus A.L."/>
            <person name="Daligault H.E."/>
            <person name="Land M."/>
            <person name="Gilna P."/>
            <person name="Ivanova N."/>
            <person name="Kyrpides N."/>
            <person name="Culley D.E."/>
            <person name="McInerney M.J."/>
        </authorList>
    </citation>
    <scope>NUCLEOTIDE SEQUENCE [LARGE SCALE GENOMIC DNA]</scope>
    <source>
        <strain evidence="6">ATCC 27890 / DSM 864 / NBRC 100397 / JF-1</strain>
    </source>
</reference>
<dbReference type="InterPro" id="IPR001135">
    <property type="entry name" value="NADH_Q_OxRdtase_suD"/>
</dbReference>
<dbReference type="Gene3D" id="1.10.645.10">
    <property type="entry name" value="Cytochrome-c3 Hydrogenase, chain B"/>
    <property type="match status" value="1"/>
</dbReference>
<dbReference type="HOGENOM" id="CLU_015134_3_1_2"/>
<dbReference type="PANTHER" id="PTHR43485">
    <property type="entry name" value="HYDROGENASE-4 COMPONENT G"/>
    <property type="match status" value="1"/>
</dbReference>
<evidence type="ECO:0000259" key="4">
    <source>
        <dbReference type="Pfam" id="PF00346"/>
    </source>
</evidence>
<feature type="domain" description="NADH-quinone oxidoreductase subunit D" evidence="4">
    <location>
        <begin position="279"/>
        <end position="445"/>
    </location>
</feature>
<evidence type="ECO:0000313" key="6">
    <source>
        <dbReference type="Proteomes" id="UP000001941"/>
    </source>
</evidence>
<keyword evidence="1" id="KW-0560">Oxidoreductase</keyword>
<dbReference type="InterPro" id="IPR029014">
    <property type="entry name" value="NiFe-Hase_large"/>
</dbReference>
<dbReference type="EnsemblBacteria" id="ABD41538">
    <property type="protein sequence ID" value="ABD41538"/>
    <property type="gene ID" value="Mhun_1818"/>
</dbReference>
<proteinExistence type="predicted"/>
<dbReference type="InterPro" id="IPR037232">
    <property type="entry name" value="NADH_quin_OxRdtase_su_C/D-like"/>
</dbReference>
<dbReference type="EMBL" id="CP000254">
    <property type="protein sequence ID" value="ABD41538.1"/>
    <property type="molecule type" value="Genomic_DNA"/>
</dbReference>
<dbReference type="GO" id="GO:0008137">
    <property type="term" value="F:NADH dehydrogenase (ubiquinone) activity"/>
    <property type="evidence" value="ECO:0007669"/>
    <property type="project" value="InterPro"/>
</dbReference>
<dbReference type="Gene3D" id="3.30.460.80">
    <property type="entry name" value="NADH:ubiquinone oxidoreductase, 30kDa subunit"/>
    <property type="match status" value="1"/>
</dbReference>
<dbReference type="SUPFAM" id="SSF143243">
    <property type="entry name" value="Nqo5-like"/>
    <property type="match status" value="1"/>
</dbReference>
<dbReference type="GO" id="GO:0051287">
    <property type="term" value="F:NAD binding"/>
    <property type="evidence" value="ECO:0007669"/>
    <property type="project" value="InterPro"/>
</dbReference>
<organism evidence="5 6">
    <name type="scientific">Methanospirillum hungatei JF-1 (strain ATCC 27890 / DSM 864 / NBRC 100397 / JF-1)</name>
    <dbReference type="NCBI Taxonomy" id="323259"/>
    <lineage>
        <taxon>Archaea</taxon>
        <taxon>Methanobacteriati</taxon>
        <taxon>Methanobacteriota</taxon>
        <taxon>Stenosarchaea group</taxon>
        <taxon>Methanomicrobia</taxon>
        <taxon>Methanomicrobiales</taxon>
        <taxon>Methanospirillaceae</taxon>
        <taxon>Methanospirillum</taxon>
    </lineage>
</organism>
<dbReference type="PANTHER" id="PTHR43485:SF1">
    <property type="entry name" value="FORMATE HYDROGENLYASE SUBUNIT 5-RELATED"/>
    <property type="match status" value="1"/>
</dbReference>
<protein>
    <submittedName>
        <fullName evidence="5">NADH dehydrogenase (Ubiquinone), 30 kDa subunit</fullName>
    </submittedName>
</protein>
<dbReference type="STRING" id="323259.Mhun_1818"/>
<gene>
    <name evidence="5" type="ordered locus">Mhun_1818</name>
</gene>
<keyword evidence="2" id="KW-0520">NAD</keyword>
<dbReference type="AlphaFoldDB" id="Q2FKT5"/>
<dbReference type="eggNOG" id="arCOG01547">
    <property type="taxonomic scope" value="Archaea"/>
</dbReference>
<keyword evidence="6" id="KW-1185">Reference proteome</keyword>
<dbReference type="Proteomes" id="UP000001941">
    <property type="component" value="Chromosome"/>
</dbReference>
<dbReference type="InterPro" id="IPR001268">
    <property type="entry name" value="NADH_UbQ_OxRdtase_30kDa_su"/>
</dbReference>
<dbReference type="KEGG" id="mhu:Mhun_1818"/>
<evidence type="ECO:0000256" key="2">
    <source>
        <dbReference type="ARBA" id="ARBA00023027"/>
    </source>
</evidence>
<dbReference type="InterPro" id="IPR052197">
    <property type="entry name" value="ComplexI_49kDa-like"/>
</dbReference>
<dbReference type="SUPFAM" id="SSF56762">
    <property type="entry name" value="HydB/Nqo4-like"/>
    <property type="match status" value="1"/>
</dbReference>
<dbReference type="GeneID" id="3923723"/>
<sequence>MTGVHAHYSALSLPAEWLIGEDMTTISYAVPDERIRAVAETLLALESRLVWIFCEREAKDGSFVLRYVFELTEMRKYLVLVLNTRMPESLVEIYPAASRFERAITDGFGLQFAGSPDTRRLFLHEAYPDGFYPLKKSIKNAPITPFTASDHTTPYEFRTMEGTGVYQVPVGPVHAGIIEPGHFRFSVIGEDILNLEIRLGYLHRGIEKRAEGCSPEKGVRIAESVSGDESVANACCYAMAVEQILSVQVPPRAVWLRAYFLELERSWSLLSDLAGMVTDVAFSTAASRLLILRETVQRVCERLTGSRFLKGIIGIGGISHDIPDDLLVEVTDTLMKVRVDLEGILSWVLSVPSVIDRFSTTGVVREPLIDPLALSGPVARASGRALDVRSDHPYGLYETHPIPPLTRMTGDVLGRFALKGDEVLASLAYITELVRQIPKGPVQAEYEVCDGDALAAVESPRGRNLCYVRICDGSIDRFALSTASFCNWMALEHAVLGNIVPDFPVINKSMNLSYAGTDL</sequence>
<evidence type="ECO:0000256" key="1">
    <source>
        <dbReference type="ARBA" id="ARBA00023002"/>
    </source>
</evidence>
<accession>Q2FKT5</accession>
<name>Q2FKT5_METHJ</name>
<dbReference type="Pfam" id="PF00329">
    <property type="entry name" value="Complex1_30kDa"/>
    <property type="match status" value="1"/>
</dbReference>
<evidence type="ECO:0000313" key="5">
    <source>
        <dbReference type="EMBL" id="ABD41538.1"/>
    </source>
</evidence>
<dbReference type="OrthoDB" id="43567at2157"/>
<feature type="domain" description="NADH:ubiquinone oxidoreductase 30kDa subunit" evidence="3">
    <location>
        <begin position="30"/>
        <end position="138"/>
    </location>
</feature>
<dbReference type="Pfam" id="PF00346">
    <property type="entry name" value="Complex1_49kDa"/>
    <property type="match status" value="1"/>
</dbReference>
<evidence type="ECO:0000259" key="3">
    <source>
        <dbReference type="Pfam" id="PF00329"/>
    </source>
</evidence>
<dbReference type="GO" id="GO:0016651">
    <property type="term" value="F:oxidoreductase activity, acting on NAD(P)H"/>
    <property type="evidence" value="ECO:0007669"/>
    <property type="project" value="InterPro"/>
</dbReference>